<gene>
    <name evidence="2" type="ORF">RRG08_018487</name>
</gene>
<evidence type="ECO:0000313" key="2">
    <source>
        <dbReference type="EMBL" id="KAK3706138.1"/>
    </source>
</evidence>
<evidence type="ECO:0000313" key="3">
    <source>
        <dbReference type="Proteomes" id="UP001283361"/>
    </source>
</evidence>
<keyword evidence="3" id="KW-1185">Reference proteome</keyword>
<dbReference type="Proteomes" id="UP001283361">
    <property type="component" value="Unassembled WGS sequence"/>
</dbReference>
<protein>
    <submittedName>
        <fullName evidence="2">Uncharacterized protein</fullName>
    </submittedName>
</protein>
<proteinExistence type="predicted"/>
<reference evidence="2" key="1">
    <citation type="journal article" date="2023" name="G3 (Bethesda)">
        <title>A reference genome for the long-term kleptoplast-retaining sea slug Elysia crispata morphotype clarki.</title>
        <authorList>
            <person name="Eastman K.E."/>
            <person name="Pendleton A.L."/>
            <person name="Shaikh M.A."/>
            <person name="Suttiyut T."/>
            <person name="Ogas R."/>
            <person name="Tomko P."/>
            <person name="Gavelis G."/>
            <person name="Widhalm J.R."/>
            <person name="Wisecaver J.H."/>
        </authorList>
    </citation>
    <scope>NUCLEOTIDE SEQUENCE</scope>
    <source>
        <strain evidence="2">ECLA1</strain>
    </source>
</reference>
<evidence type="ECO:0000256" key="1">
    <source>
        <dbReference type="SAM" id="MobiDB-lite"/>
    </source>
</evidence>
<sequence length="168" mass="19292">DPDSNYSSVNNVGSITVNYFNKSESKYGCLSKSDSMWFCLKFTEIVKKNIAVDLKIEERCRQIMLNYELIISQLEDYMKDECNEAPIWEIVQEELKSGEESRNSDNEGSSEELKNISISNDLTKNESEQEAALRNEAKRLHDEAPGDCQCKVWGPPWARKIVKAIKEK</sequence>
<feature type="compositionally biased region" description="Basic and acidic residues" evidence="1">
    <location>
        <begin position="123"/>
        <end position="144"/>
    </location>
</feature>
<dbReference type="AlphaFoldDB" id="A0AAE1CL68"/>
<feature type="region of interest" description="Disordered" evidence="1">
    <location>
        <begin position="95"/>
        <end position="153"/>
    </location>
</feature>
<name>A0AAE1CL68_9GAST</name>
<organism evidence="2 3">
    <name type="scientific">Elysia crispata</name>
    <name type="common">lettuce slug</name>
    <dbReference type="NCBI Taxonomy" id="231223"/>
    <lineage>
        <taxon>Eukaryota</taxon>
        <taxon>Metazoa</taxon>
        <taxon>Spiralia</taxon>
        <taxon>Lophotrochozoa</taxon>
        <taxon>Mollusca</taxon>
        <taxon>Gastropoda</taxon>
        <taxon>Heterobranchia</taxon>
        <taxon>Euthyneura</taxon>
        <taxon>Panpulmonata</taxon>
        <taxon>Sacoglossa</taxon>
        <taxon>Placobranchoidea</taxon>
        <taxon>Plakobranchidae</taxon>
        <taxon>Elysia</taxon>
    </lineage>
</organism>
<dbReference type="EMBL" id="JAWDGP010007754">
    <property type="protein sequence ID" value="KAK3706138.1"/>
    <property type="molecule type" value="Genomic_DNA"/>
</dbReference>
<accession>A0AAE1CL68</accession>
<feature type="compositionally biased region" description="Basic and acidic residues" evidence="1">
    <location>
        <begin position="95"/>
        <end position="105"/>
    </location>
</feature>
<feature type="non-terminal residue" evidence="2">
    <location>
        <position position="1"/>
    </location>
</feature>
<comment type="caution">
    <text evidence="2">The sequence shown here is derived from an EMBL/GenBank/DDBJ whole genome shotgun (WGS) entry which is preliminary data.</text>
</comment>